<dbReference type="GO" id="GO:0005737">
    <property type="term" value="C:cytoplasm"/>
    <property type="evidence" value="ECO:0007669"/>
    <property type="project" value="TreeGrafter"/>
</dbReference>
<accession>A0A5M3VUS5</accession>
<dbReference type="EMBL" id="BLAD01000037">
    <property type="protein sequence ID" value="GER98832.1"/>
    <property type="molecule type" value="Genomic_DNA"/>
</dbReference>
<dbReference type="PANTHER" id="PTHR45527:SF1">
    <property type="entry name" value="FATTY ACID SYNTHASE"/>
    <property type="match status" value="1"/>
</dbReference>
<dbReference type="InterPro" id="IPR036736">
    <property type="entry name" value="ACP-like_sf"/>
</dbReference>
<dbReference type="GO" id="GO:0003824">
    <property type="term" value="F:catalytic activity"/>
    <property type="evidence" value="ECO:0007669"/>
    <property type="project" value="InterPro"/>
</dbReference>
<sequence length="506" mass="54021">MSSSLIWAQASPAQHGMWVTDRLGGDPRAHHMPIMIRLTGDLDRTALATACAAVVTRHPLLGKALADRDGVVGLVPASTPPALESGPTEIEFDLATGPLIRFILTSAGPTDHELLIVAHHAIFDGVSKDLLLHDLALAYSGTPLPEPPSSSIKPTEPAAVATVADVAEIEDVADVASATEFWRPRWRDPAELALPGLTALSLRATPADALDLKLDPELGQLADTLGITRFETLVAVLHTLLYGYHPGPQTVAVDLSTRTTTDQNTIGLYANELPVFTTPDGTDTFAQLARTVRAELREIYRHRRVPIARALTGITPRAALAPVSLSYRKRTTPEPEFAGLTTSVEWMTGNGALRNTLHVQVVDGVGARLSYDPACLNRTSADLVASDLAELLTALAAAPYRRLRDLPQPHAATLAQVSAPSVAAPTGPADDEILAVMTAIWCEVLGIDEVHPDDDLFDLGGHSLTITQIIARVDRRLGVELTLDTFFETPTLAELVSQVEAARAPS</sequence>
<evidence type="ECO:0000256" key="1">
    <source>
        <dbReference type="ARBA" id="ARBA00001957"/>
    </source>
</evidence>
<comment type="cofactor">
    <cofactor evidence="1">
        <name>pantetheine 4'-phosphate</name>
        <dbReference type="ChEBI" id="CHEBI:47942"/>
    </cofactor>
</comment>
<dbReference type="AlphaFoldDB" id="A0A5M3VUS5"/>
<dbReference type="InterPro" id="IPR023213">
    <property type="entry name" value="CAT-like_dom_sf"/>
</dbReference>
<dbReference type="RefSeq" id="WP_170316788.1">
    <property type="nucleotide sequence ID" value="NZ_BAAABN010000078.1"/>
</dbReference>
<evidence type="ECO:0000256" key="3">
    <source>
        <dbReference type="ARBA" id="ARBA00022553"/>
    </source>
</evidence>
<dbReference type="InterPro" id="IPR001242">
    <property type="entry name" value="Condensation_dom"/>
</dbReference>
<dbReference type="InterPro" id="IPR009081">
    <property type="entry name" value="PP-bd_ACP"/>
</dbReference>
<gene>
    <name evidence="5" type="ORF">Acor_08960</name>
</gene>
<dbReference type="GO" id="GO:0008610">
    <property type="term" value="P:lipid biosynthetic process"/>
    <property type="evidence" value="ECO:0007669"/>
    <property type="project" value="UniProtKB-ARBA"/>
</dbReference>
<dbReference type="Gene3D" id="3.30.559.30">
    <property type="entry name" value="Nonribosomal peptide synthetase, condensation domain"/>
    <property type="match status" value="1"/>
</dbReference>
<dbReference type="Gene3D" id="1.10.1200.10">
    <property type="entry name" value="ACP-like"/>
    <property type="match status" value="1"/>
</dbReference>
<evidence type="ECO:0000313" key="6">
    <source>
        <dbReference type="Proteomes" id="UP000334990"/>
    </source>
</evidence>
<dbReference type="GO" id="GO:0031177">
    <property type="term" value="F:phosphopantetheine binding"/>
    <property type="evidence" value="ECO:0007669"/>
    <property type="project" value="InterPro"/>
</dbReference>
<feature type="domain" description="Carrier" evidence="4">
    <location>
        <begin position="428"/>
        <end position="503"/>
    </location>
</feature>
<keyword evidence="2" id="KW-0596">Phosphopantetheine</keyword>
<evidence type="ECO:0000256" key="2">
    <source>
        <dbReference type="ARBA" id="ARBA00022450"/>
    </source>
</evidence>
<evidence type="ECO:0000313" key="5">
    <source>
        <dbReference type="EMBL" id="GER98832.1"/>
    </source>
</evidence>
<proteinExistence type="predicted"/>
<dbReference type="GO" id="GO:0043041">
    <property type="term" value="P:amino acid activation for nonribosomal peptide biosynthetic process"/>
    <property type="evidence" value="ECO:0007669"/>
    <property type="project" value="TreeGrafter"/>
</dbReference>
<dbReference type="Gene3D" id="3.30.559.10">
    <property type="entry name" value="Chloramphenicol acetyltransferase-like domain"/>
    <property type="match status" value="1"/>
</dbReference>
<dbReference type="PROSITE" id="PS00012">
    <property type="entry name" value="PHOSPHOPANTETHEINE"/>
    <property type="match status" value="1"/>
</dbReference>
<keyword evidence="6" id="KW-1185">Reference proteome</keyword>
<dbReference type="PROSITE" id="PS50075">
    <property type="entry name" value="CARRIER"/>
    <property type="match status" value="1"/>
</dbReference>
<dbReference type="GO" id="GO:0044550">
    <property type="term" value="P:secondary metabolite biosynthetic process"/>
    <property type="evidence" value="ECO:0007669"/>
    <property type="project" value="TreeGrafter"/>
</dbReference>
<dbReference type="Proteomes" id="UP000334990">
    <property type="component" value="Unassembled WGS sequence"/>
</dbReference>
<comment type="caution">
    <text evidence="5">The sequence shown here is derived from an EMBL/GenBank/DDBJ whole genome shotgun (WGS) entry which is preliminary data.</text>
</comment>
<dbReference type="Pfam" id="PF00550">
    <property type="entry name" value="PP-binding"/>
    <property type="match status" value="1"/>
</dbReference>
<dbReference type="SUPFAM" id="SSF52777">
    <property type="entry name" value="CoA-dependent acyltransferases"/>
    <property type="match status" value="2"/>
</dbReference>
<reference evidence="5 6" key="1">
    <citation type="submission" date="2019-10" db="EMBL/GenBank/DDBJ databases">
        <title>Whole genome shotgun sequence of Acrocarpospora corrugata NBRC 13972.</title>
        <authorList>
            <person name="Ichikawa N."/>
            <person name="Kimura A."/>
            <person name="Kitahashi Y."/>
            <person name="Komaki H."/>
            <person name="Oguchi A."/>
        </authorList>
    </citation>
    <scope>NUCLEOTIDE SEQUENCE [LARGE SCALE GENOMIC DNA]</scope>
    <source>
        <strain evidence="5 6">NBRC 13972</strain>
    </source>
</reference>
<keyword evidence="3" id="KW-0597">Phosphoprotein</keyword>
<dbReference type="SUPFAM" id="SSF47336">
    <property type="entry name" value="ACP-like"/>
    <property type="match status" value="1"/>
</dbReference>
<dbReference type="PANTHER" id="PTHR45527">
    <property type="entry name" value="NONRIBOSOMAL PEPTIDE SYNTHETASE"/>
    <property type="match status" value="1"/>
</dbReference>
<organism evidence="5 6">
    <name type="scientific">Acrocarpospora corrugata</name>
    <dbReference type="NCBI Taxonomy" id="35763"/>
    <lineage>
        <taxon>Bacteria</taxon>
        <taxon>Bacillati</taxon>
        <taxon>Actinomycetota</taxon>
        <taxon>Actinomycetes</taxon>
        <taxon>Streptosporangiales</taxon>
        <taxon>Streptosporangiaceae</taxon>
        <taxon>Acrocarpospora</taxon>
    </lineage>
</organism>
<name>A0A5M3VUS5_9ACTN</name>
<dbReference type="SMART" id="SM00823">
    <property type="entry name" value="PKS_PP"/>
    <property type="match status" value="1"/>
</dbReference>
<evidence type="ECO:0000259" key="4">
    <source>
        <dbReference type="PROSITE" id="PS50075"/>
    </source>
</evidence>
<dbReference type="InterPro" id="IPR020806">
    <property type="entry name" value="PKS_PP-bd"/>
</dbReference>
<dbReference type="Pfam" id="PF00668">
    <property type="entry name" value="Condensation"/>
    <property type="match status" value="1"/>
</dbReference>
<dbReference type="InterPro" id="IPR006162">
    <property type="entry name" value="Ppantetheine_attach_site"/>
</dbReference>
<protein>
    <recommendedName>
        <fullName evidence="4">Carrier domain-containing protein</fullName>
    </recommendedName>
</protein>